<dbReference type="AlphaFoldDB" id="A0AAD3HDC6"/>
<dbReference type="InterPro" id="IPR003593">
    <property type="entry name" value="AAA+_ATPase"/>
</dbReference>
<dbReference type="PROSITE" id="PS00211">
    <property type="entry name" value="ABC_TRANSPORTER_1"/>
    <property type="match status" value="1"/>
</dbReference>
<feature type="transmembrane region" description="Helical" evidence="9">
    <location>
        <begin position="319"/>
        <end position="340"/>
    </location>
</feature>
<dbReference type="PANTHER" id="PTHR48041">
    <property type="entry name" value="ABC TRANSPORTER G FAMILY MEMBER 28"/>
    <property type="match status" value="1"/>
</dbReference>
<keyword evidence="4" id="KW-0547">Nucleotide-binding</keyword>
<protein>
    <recommendedName>
        <fullName evidence="14">Calmodulin</fullName>
    </recommendedName>
</protein>
<evidence type="ECO:0008006" key="14">
    <source>
        <dbReference type="Google" id="ProtNLM"/>
    </source>
</evidence>
<dbReference type="SUPFAM" id="SSF47473">
    <property type="entry name" value="EF-hand"/>
    <property type="match status" value="1"/>
</dbReference>
<sequence>MVLFTFEHLFFTVGSGEKQKTIIQGISHSIERGQVVAILGPSGSGKTTLLNVLALRAGYGKAYGTIKLHGKNYTGKDFKDHAYYVQQYDKNWDNLTVYETMAYAARMFGCKKEDLDMEVTELITSMGLKGTEKTRCKGLSGGQQRRLSLAISLLKKPDLLFLDEITSGLDSVSSLNVCRLLRKVADERNIAVVCTIHQPSTKTFHNFDQVMVLSMGRLAYAGSRVDAENYFANMGHTIPPMTSESEHYLNTVDADFGTPEDVQNILNAWTEHTSINNKSEGHPEEKKETEMVSNEPSKLHFGTLLSRQSLLIMRDPTLYLGRGLAFLAINAMFAFVYWNARDMIQLQALNKAHLIMWWLAAPSICGVIAVVFINQEIKAVLNEVKNGMYSVPGYILARNLLILPIMILFGVLAIAIPAFVIMPFDASKVVPAIGIWSLHILSYESFAECLAVVFDDVLYGMLSFLGYWVFGFLCCGVFLPARDMFWPVKLFYYLSNFGYYGRSVVNLLLEDETFDSCDRSTNFISPVCTSSTKGADVLNELSNIIAAFKDKDYARDTLSIVAIIIGTKLLFVLALALKAKKVHLPMSNPEVPLSQREEYAASIAKFMHGGKTKELDAGTLLELFNSVDKDRSGAIDKEEFYEFSQSCEYCNIDRRDCMAIFNAIDIDGDEKLTFPEFSAFFKSLPVQSQDRCEDNSSSA</sequence>
<accession>A0AAD3HDC6</accession>
<dbReference type="CDD" id="cd00051">
    <property type="entry name" value="EFh"/>
    <property type="match status" value="1"/>
</dbReference>
<proteinExistence type="predicted"/>
<dbReference type="InterPro" id="IPR050352">
    <property type="entry name" value="ABCG_transporters"/>
</dbReference>
<evidence type="ECO:0000256" key="3">
    <source>
        <dbReference type="ARBA" id="ARBA00022692"/>
    </source>
</evidence>
<dbReference type="InterPro" id="IPR011992">
    <property type="entry name" value="EF-hand-dom_pair"/>
</dbReference>
<comment type="subcellular location">
    <subcellularLocation>
        <location evidence="1">Membrane</location>
        <topology evidence="1">Multi-pass membrane protein</topology>
    </subcellularLocation>
</comment>
<dbReference type="InterPro" id="IPR043926">
    <property type="entry name" value="ABCG_dom"/>
</dbReference>
<dbReference type="GO" id="GO:0005509">
    <property type="term" value="F:calcium ion binding"/>
    <property type="evidence" value="ECO:0007669"/>
    <property type="project" value="InterPro"/>
</dbReference>
<dbReference type="Gene3D" id="1.10.238.10">
    <property type="entry name" value="EF-hand"/>
    <property type="match status" value="1"/>
</dbReference>
<evidence type="ECO:0000259" key="11">
    <source>
        <dbReference type="PROSITE" id="PS50893"/>
    </source>
</evidence>
<dbReference type="PROSITE" id="PS50222">
    <property type="entry name" value="EF_HAND_2"/>
    <property type="match status" value="2"/>
</dbReference>
<dbReference type="SMART" id="SM00382">
    <property type="entry name" value="AAA"/>
    <property type="match status" value="1"/>
</dbReference>
<feature type="transmembrane region" description="Helical" evidence="9">
    <location>
        <begin position="433"/>
        <end position="454"/>
    </location>
</feature>
<comment type="caution">
    <text evidence="12">The sequence shown here is derived from an EMBL/GenBank/DDBJ whole genome shotgun (WGS) entry which is preliminary data.</text>
</comment>
<dbReference type="GO" id="GO:0016887">
    <property type="term" value="F:ATP hydrolysis activity"/>
    <property type="evidence" value="ECO:0007669"/>
    <property type="project" value="InterPro"/>
</dbReference>
<evidence type="ECO:0000256" key="8">
    <source>
        <dbReference type="ARBA" id="ARBA00023136"/>
    </source>
</evidence>
<dbReference type="GO" id="GO:0140359">
    <property type="term" value="F:ABC-type transporter activity"/>
    <property type="evidence" value="ECO:0007669"/>
    <property type="project" value="InterPro"/>
</dbReference>
<dbReference type="Pfam" id="PF01061">
    <property type="entry name" value="ABC2_membrane"/>
    <property type="match status" value="1"/>
</dbReference>
<dbReference type="GO" id="GO:0016020">
    <property type="term" value="C:membrane"/>
    <property type="evidence" value="ECO:0007669"/>
    <property type="project" value="UniProtKB-SubCell"/>
</dbReference>
<dbReference type="InterPro" id="IPR018247">
    <property type="entry name" value="EF_Hand_1_Ca_BS"/>
</dbReference>
<dbReference type="InterPro" id="IPR003439">
    <property type="entry name" value="ABC_transporter-like_ATP-bd"/>
</dbReference>
<feature type="transmembrane region" description="Helical" evidence="9">
    <location>
        <begin position="393"/>
        <end position="421"/>
    </location>
</feature>
<dbReference type="Pfam" id="PF19055">
    <property type="entry name" value="ABC2_membrane_7"/>
    <property type="match status" value="1"/>
</dbReference>
<evidence type="ECO:0000259" key="10">
    <source>
        <dbReference type="PROSITE" id="PS50222"/>
    </source>
</evidence>
<dbReference type="GO" id="GO:0005524">
    <property type="term" value="F:ATP binding"/>
    <property type="evidence" value="ECO:0007669"/>
    <property type="project" value="UniProtKB-KW"/>
</dbReference>
<evidence type="ECO:0000256" key="5">
    <source>
        <dbReference type="ARBA" id="ARBA00022837"/>
    </source>
</evidence>
<evidence type="ECO:0000256" key="6">
    <source>
        <dbReference type="ARBA" id="ARBA00022840"/>
    </source>
</evidence>
<feature type="domain" description="ABC transporter" evidence="11">
    <location>
        <begin position="4"/>
        <end position="240"/>
    </location>
</feature>
<keyword evidence="5" id="KW-0106">Calcium</keyword>
<dbReference type="InterPro" id="IPR013525">
    <property type="entry name" value="ABC2_TM"/>
</dbReference>
<evidence type="ECO:0000256" key="7">
    <source>
        <dbReference type="ARBA" id="ARBA00022989"/>
    </source>
</evidence>
<name>A0AAD3HDC6_9STRA</name>
<evidence type="ECO:0000313" key="12">
    <source>
        <dbReference type="EMBL" id="GFH59702.1"/>
    </source>
</evidence>
<evidence type="ECO:0000256" key="9">
    <source>
        <dbReference type="SAM" id="Phobius"/>
    </source>
</evidence>
<keyword evidence="2" id="KW-0813">Transport</keyword>
<dbReference type="SUPFAM" id="SSF52540">
    <property type="entry name" value="P-loop containing nucleoside triphosphate hydrolases"/>
    <property type="match status" value="1"/>
</dbReference>
<evidence type="ECO:0000256" key="2">
    <source>
        <dbReference type="ARBA" id="ARBA00022448"/>
    </source>
</evidence>
<keyword evidence="13" id="KW-1185">Reference proteome</keyword>
<dbReference type="Pfam" id="PF13499">
    <property type="entry name" value="EF-hand_7"/>
    <property type="match status" value="1"/>
</dbReference>
<dbReference type="PROSITE" id="PS50893">
    <property type="entry name" value="ABC_TRANSPORTER_2"/>
    <property type="match status" value="1"/>
</dbReference>
<dbReference type="SMART" id="SM00054">
    <property type="entry name" value="EFh"/>
    <property type="match status" value="2"/>
</dbReference>
<keyword evidence="7 9" id="KW-1133">Transmembrane helix</keyword>
<dbReference type="InterPro" id="IPR027417">
    <property type="entry name" value="P-loop_NTPase"/>
</dbReference>
<feature type="transmembrane region" description="Helical" evidence="9">
    <location>
        <begin position="460"/>
        <end position="479"/>
    </location>
</feature>
<gene>
    <name evidence="12" type="ORF">CTEN210_16178</name>
</gene>
<keyword evidence="6" id="KW-0067">ATP-binding</keyword>
<dbReference type="Proteomes" id="UP001054902">
    <property type="component" value="Unassembled WGS sequence"/>
</dbReference>
<feature type="domain" description="EF-hand" evidence="10">
    <location>
        <begin position="615"/>
        <end position="650"/>
    </location>
</feature>
<keyword evidence="8 9" id="KW-0472">Membrane</keyword>
<evidence type="ECO:0000313" key="13">
    <source>
        <dbReference type="Proteomes" id="UP001054902"/>
    </source>
</evidence>
<dbReference type="PROSITE" id="PS00018">
    <property type="entry name" value="EF_HAND_1"/>
    <property type="match status" value="1"/>
</dbReference>
<feature type="transmembrane region" description="Helical" evidence="9">
    <location>
        <begin position="352"/>
        <end position="373"/>
    </location>
</feature>
<organism evidence="12 13">
    <name type="scientific">Chaetoceros tenuissimus</name>
    <dbReference type="NCBI Taxonomy" id="426638"/>
    <lineage>
        <taxon>Eukaryota</taxon>
        <taxon>Sar</taxon>
        <taxon>Stramenopiles</taxon>
        <taxon>Ochrophyta</taxon>
        <taxon>Bacillariophyta</taxon>
        <taxon>Coscinodiscophyceae</taxon>
        <taxon>Chaetocerotophycidae</taxon>
        <taxon>Chaetocerotales</taxon>
        <taxon>Chaetocerotaceae</taxon>
        <taxon>Chaetoceros</taxon>
    </lineage>
</organism>
<evidence type="ECO:0000256" key="4">
    <source>
        <dbReference type="ARBA" id="ARBA00022741"/>
    </source>
</evidence>
<dbReference type="InterPro" id="IPR017871">
    <property type="entry name" value="ABC_transporter-like_CS"/>
</dbReference>
<dbReference type="Gene3D" id="3.40.50.300">
    <property type="entry name" value="P-loop containing nucleotide triphosphate hydrolases"/>
    <property type="match status" value="1"/>
</dbReference>
<dbReference type="InterPro" id="IPR002048">
    <property type="entry name" value="EF_hand_dom"/>
</dbReference>
<dbReference type="Pfam" id="PF00005">
    <property type="entry name" value="ABC_tran"/>
    <property type="match status" value="1"/>
</dbReference>
<evidence type="ECO:0000256" key="1">
    <source>
        <dbReference type="ARBA" id="ARBA00004141"/>
    </source>
</evidence>
<keyword evidence="3 9" id="KW-0812">Transmembrane</keyword>
<dbReference type="EMBL" id="BLLK01000069">
    <property type="protein sequence ID" value="GFH59702.1"/>
    <property type="molecule type" value="Genomic_DNA"/>
</dbReference>
<reference evidence="12 13" key="1">
    <citation type="journal article" date="2021" name="Sci. Rep.">
        <title>The genome of the diatom Chaetoceros tenuissimus carries an ancient integrated fragment of an extant virus.</title>
        <authorList>
            <person name="Hongo Y."/>
            <person name="Kimura K."/>
            <person name="Takaki Y."/>
            <person name="Yoshida Y."/>
            <person name="Baba S."/>
            <person name="Kobayashi G."/>
            <person name="Nagasaki K."/>
            <person name="Hano T."/>
            <person name="Tomaru Y."/>
        </authorList>
    </citation>
    <scope>NUCLEOTIDE SEQUENCE [LARGE SCALE GENOMIC DNA]</scope>
    <source>
        <strain evidence="12 13">NIES-3715</strain>
    </source>
</reference>
<feature type="domain" description="EF-hand" evidence="10">
    <location>
        <begin position="652"/>
        <end position="687"/>
    </location>
</feature>
<feature type="transmembrane region" description="Helical" evidence="9">
    <location>
        <begin position="558"/>
        <end position="577"/>
    </location>
</feature>
<dbReference type="PANTHER" id="PTHR48041:SF139">
    <property type="entry name" value="PROTEIN SCARLET"/>
    <property type="match status" value="1"/>
</dbReference>